<accession>J3M3V9</accession>
<evidence type="ECO:0000313" key="2">
    <source>
        <dbReference type="EnsemblPlants" id="OB05G12830.1"/>
    </source>
</evidence>
<dbReference type="Gramene" id="OB05G12830.1">
    <property type="protein sequence ID" value="OB05G12830.1"/>
    <property type="gene ID" value="OB05G12830"/>
</dbReference>
<dbReference type="EnsemblPlants" id="OB05G12830.1">
    <property type="protein sequence ID" value="OB05G12830.1"/>
    <property type="gene ID" value="OB05G12830"/>
</dbReference>
<sequence>MSRGGGNHGGSSGGVRVPADGGEVHVQRVEYKIVPVMNGVLLPPAAAPEKKAGEVINVDDIAWDSIWRKKKGFNDPATNQAIN</sequence>
<reference evidence="2" key="2">
    <citation type="submission" date="2013-04" db="UniProtKB">
        <authorList>
            <consortium name="EnsemblPlants"/>
        </authorList>
    </citation>
    <scope>IDENTIFICATION</scope>
</reference>
<evidence type="ECO:0000256" key="1">
    <source>
        <dbReference type="SAM" id="MobiDB-lite"/>
    </source>
</evidence>
<feature type="compositionally biased region" description="Gly residues" evidence="1">
    <location>
        <begin position="1"/>
        <end position="13"/>
    </location>
</feature>
<organism evidence="2">
    <name type="scientific">Oryza brachyantha</name>
    <name type="common">malo sina</name>
    <dbReference type="NCBI Taxonomy" id="4533"/>
    <lineage>
        <taxon>Eukaryota</taxon>
        <taxon>Viridiplantae</taxon>
        <taxon>Streptophyta</taxon>
        <taxon>Embryophyta</taxon>
        <taxon>Tracheophyta</taxon>
        <taxon>Spermatophyta</taxon>
        <taxon>Magnoliopsida</taxon>
        <taxon>Liliopsida</taxon>
        <taxon>Poales</taxon>
        <taxon>Poaceae</taxon>
        <taxon>BOP clade</taxon>
        <taxon>Oryzoideae</taxon>
        <taxon>Oryzeae</taxon>
        <taxon>Oryzinae</taxon>
        <taxon>Oryza</taxon>
    </lineage>
</organism>
<proteinExistence type="predicted"/>
<dbReference type="HOGENOM" id="CLU_2546265_0_0_1"/>
<evidence type="ECO:0000313" key="3">
    <source>
        <dbReference type="Proteomes" id="UP000006038"/>
    </source>
</evidence>
<dbReference type="AlphaFoldDB" id="J3M3V9"/>
<dbReference type="OMA" id="VMNGMAP"/>
<feature type="region of interest" description="Disordered" evidence="1">
    <location>
        <begin position="1"/>
        <end position="21"/>
    </location>
</feature>
<dbReference type="Proteomes" id="UP000006038">
    <property type="component" value="Chromosome 5"/>
</dbReference>
<name>J3M3V9_ORYBR</name>
<protein>
    <submittedName>
        <fullName evidence="2">Uncharacterized protein</fullName>
    </submittedName>
</protein>
<keyword evidence="3" id="KW-1185">Reference proteome</keyword>
<reference evidence="2" key="1">
    <citation type="journal article" date="2013" name="Nat. Commun.">
        <title>Whole-genome sequencing of Oryza brachyantha reveals mechanisms underlying Oryza genome evolution.</title>
        <authorList>
            <person name="Chen J."/>
            <person name="Huang Q."/>
            <person name="Gao D."/>
            <person name="Wang J."/>
            <person name="Lang Y."/>
            <person name="Liu T."/>
            <person name="Li B."/>
            <person name="Bai Z."/>
            <person name="Luis Goicoechea J."/>
            <person name="Liang C."/>
            <person name="Chen C."/>
            <person name="Zhang W."/>
            <person name="Sun S."/>
            <person name="Liao Y."/>
            <person name="Zhang X."/>
            <person name="Yang L."/>
            <person name="Song C."/>
            <person name="Wang M."/>
            <person name="Shi J."/>
            <person name="Liu G."/>
            <person name="Liu J."/>
            <person name="Zhou H."/>
            <person name="Zhou W."/>
            <person name="Yu Q."/>
            <person name="An N."/>
            <person name="Chen Y."/>
            <person name="Cai Q."/>
            <person name="Wang B."/>
            <person name="Liu B."/>
            <person name="Min J."/>
            <person name="Huang Y."/>
            <person name="Wu H."/>
            <person name="Li Z."/>
            <person name="Zhang Y."/>
            <person name="Yin Y."/>
            <person name="Song W."/>
            <person name="Jiang J."/>
            <person name="Jackson S.A."/>
            <person name="Wing R.A."/>
            <person name="Wang J."/>
            <person name="Chen M."/>
        </authorList>
    </citation>
    <scope>NUCLEOTIDE SEQUENCE [LARGE SCALE GENOMIC DNA]</scope>
    <source>
        <strain evidence="2">cv. IRGC 101232</strain>
    </source>
</reference>